<dbReference type="Gene3D" id="3.10.690.10">
    <property type="entry name" value="Bifunctional nuclease domain"/>
    <property type="match status" value="1"/>
</dbReference>
<dbReference type="EMBL" id="LT906441">
    <property type="protein sequence ID" value="SNV35722.1"/>
    <property type="molecule type" value="Genomic_DNA"/>
</dbReference>
<name>A0A239WMS7_9ACTN</name>
<dbReference type="KEGG" id="cgrn:4412665_01267"/>
<dbReference type="GO" id="GO:0004518">
    <property type="term" value="F:nuclease activity"/>
    <property type="evidence" value="ECO:0007669"/>
    <property type="project" value="InterPro"/>
</dbReference>
<protein>
    <submittedName>
        <fullName evidence="2">Uncharacterized ACR, COG1259</fullName>
    </submittedName>
</protein>
<dbReference type="Pfam" id="PF02577">
    <property type="entry name" value="BFN_dom"/>
    <property type="match status" value="1"/>
</dbReference>
<reference evidence="2 3" key="1">
    <citation type="submission" date="2017-06" db="EMBL/GenBank/DDBJ databases">
        <authorList>
            <consortium name="Pathogen Informatics"/>
        </authorList>
    </citation>
    <scope>NUCLEOTIDE SEQUENCE [LARGE SCALE GENOMIC DNA]</scope>
    <source>
        <strain evidence="2 3">NCTC11865</strain>
    </source>
</reference>
<dbReference type="Proteomes" id="UP000215332">
    <property type="component" value="Chromosome 1"/>
</dbReference>
<dbReference type="InterPro" id="IPR036104">
    <property type="entry name" value="BFN_sf"/>
</dbReference>
<dbReference type="AlphaFoldDB" id="A0A239WMS7"/>
<evidence type="ECO:0000313" key="3">
    <source>
        <dbReference type="Proteomes" id="UP000215332"/>
    </source>
</evidence>
<organism evidence="2 3">
    <name type="scientific">Cutibacterium granulosum</name>
    <dbReference type="NCBI Taxonomy" id="33011"/>
    <lineage>
        <taxon>Bacteria</taxon>
        <taxon>Bacillati</taxon>
        <taxon>Actinomycetota</taxon>
        <taxon>Actinomycetes</taxon>
        <taxon>Propionibacteriales</taxon>
        <taxon>Propionibacteriaceae</taxon>
        <taxon>Cutibacterium</taxon>
    </lineage>
</organism>
<accession>A0A239WMS7</accession>
<dbReference type="InterPro" id="IPR003729">
    <property type="entry name" value="Bi_nuclease_dom"/>
</dbReference>
<proteinExistence type="predicted"/>
<sequence length="159" mass="17513">MNYGGVMVSLLIEGIRLDEVSNTPILLLREEGGSRCLPIWIGAVEAGAIAQGLDETQPDRPLTHDLMARVLLHMVDDPPAFTITGIDEGVWLAQMQIGDTVFDARPSDLVALSQRIGVQLQCPEELIDEVGIILDADPQDEVEEFRQFLDQVSPDDFDD</sequence>
<dbReference type="PROSITE" id="PS51658">
    <property type="entry name" value="BFN"/>
    <property type="match status" value="1"/>
</dbReference>
<dbReference type="eggNOG" id="COG1259">
    <property type="taxonomic scope" value="Bacteria"/>
</dbReference>
<evidence type="ECO:0000259" key="1">
    <source>
        <dbReference type="PROSITE" id="PS51658"/>
    </source>
</evidence>
<dbReference type="SUPFAM" id="SSF103256">
    <property type="entry name" value="Hypothetical protein TM0160"/>
    <property type="match status" value="1"/>
</dbReference>
<evidence type="ECO:0000313" key="2">
    <source>
        <dbReference type="EMBL" id="SNV35722.1"/>
    </source>
</evidence>
<gene>
    <name evidence="2" type="ORF">SAMEA4412665_01267</name>
</gene>
<feature type="domain" description="BFN" evidence="1">
    <location>
        <begin position="7"/>
        <end position="134"/>
    </location>
</feature>